<sequence length="224" mass="26185">MPDIKKQISFTPEIRKIIRQKLKDPNFKYTNWSDESLEEIRKTIRGFYRNEQNGKCAYCRGVVSLQSASNCHVEHILPKSKYSKFLFEPKNLCVICADCNEIKREKETLDFTDQILKQPNIQLYPRSTKSFLIVHPHFDNYDEHIKILIGGHYVDLSPKGNRTIGICKLNRFLHNFGWPDEPSSLEDMLKTAEKLQHNSDPLEQIRILRELAKQLNSNADILII</sequence>
<evidence type="ECO:0000313" key="1">
    <source>
        <dbReference type="EMBL" id="MCW8041153.1"/>
    </source>
</evidence>
<keyword evidence="2" id="KW-1185">Reference proteome</keyword>
<dbReference type="RefSeq" id="WP_265466182.1">
    <property type="nucleotide sequence ID" value="NZ_JAPEQW010000055.1"/>
</dbReference>
<dbReference type="EMBL" id="JAPEQW010000055">
    <property type="protein sequence ID" value="MCW8041153.1"/>
    <property type="molecule type" value="Genomic_DNA"/>
</dbReference>
<dbReference type="Gene3D" id="1.10.30.50">
    <property type="match status" value="1"/>
</dbReference>
<protein>
    <recommendedName>
        <fullName evidence="3">HNH endonuclease</fullName>
    </recommendedName>
</protein>
<name>A0ABT3NNN1_9GAMM</name>
<gene>
    <name evidence="1" type="ORF">OKC24_18700</name>
</gene>
<comment type="caution">
    <text evidence="1">The sequence shown here is derived from an EMBL/GenBank/DDBJ whole genome shotgun (WGS) entry which is preliminary data.</text>
</comment>
<proteinExistence type="predicted"/>
<organism evidence="1 2">
    <name type="scientific">Acinetobacter entericus</name>
    <dbReference type="NCBI Taxonomy" id="2989714"/>
    <lineage>
        <taxon>Bacteria</taxon>
        <taxon>Pseudomonadati</taxon>
        <taxon>Pseudomonadota</taxon>
        <taxon>Gammaproteobacteria</taxon>
        <taxon>Moraxellales</taxon>
        <taxon>Moraxellaceae</taxon>
        <taxon>Acinetobacter</taxon>
    </lineage>
</organism>
<evidence type="ECO:0000313" key="2">
    <source>
        <dbReference type="Proteomes" id="UP001209682"/>
    </source>
</evidence>
<reference evidence="1 2" key="1">
    <citation type="submission" date="2022-11" db="EMBL/GenBank/DDBJ databases">
        <title>Acinetobacter entericus sp. nov., isolated from the gut of the plastic-eating larvae of the Coleoptera insect Zophobas atratus.</title>
        <authorList>
            <person name="Dong X."/>
            <person name="Yang Y."/>
        </authorList>
    </citation>
    <scope>NUCLEOTIDE SEQUENCE [LARGE SCALE GENOMIC DNA]</scope>
    <source>
        <strain evidence="1 2">BIT-DXN8</strain>
    </source>
</reference>
<evidence type="ECO:0008006" key="3">
    <source>
        <dbReference type="Google" id="ProtNLM"/>
    </source>
</evidence>
<dbReference type="Proteomes" id="UP001209682">
    <property type="component" value="Unassembled WGS sequence"/>
</dbReference>
<accession>A0ABT3NNN1</accession>